<sequence>MGRPFHQQIGFDAARQVTHVSLLELSGRACQREVKPLVDVLPADDTHDVLYGDVKSCLLPAEISGYRGVGRQIKADGRGLKLGFGDENPEFNLVMDSPPSAHGLVVIWRSYYREHKEQHAGRFQAAATFPVWSSPGNVGGMALLKRSFTAALLDEDDDSSYPFKMPGSLARTTAPAPPTQRTRTHEWHESAAVSRALRLERECYERTLALLRDVKLQGDDSVETEEALAAIVKSEEELRGKKRALGAWRGALPAPTVQHIVEQVLTPRMAMKAREWEPLWSPGCDHWLRPWIPLIGHLPESLYGTVESKISGGCYDVISPWKDYFGPTHWEIFSRRHILPKLTRWLQQLKITPPKQRDTKFREVMSWTPLVRTEDVVSILEQEFFGKWESALRHWLQSARPSSGEAAAWCAGWKNLFTPELLHDERVLAWLESGVAMVDRETEDLNRLVCHS</sequence>
<accession>R7W1Q3</accession>
<name>R7W1Q3_AEGTA</name>
<dbReference type="InterPro" id="IPR045211">
    <property type="entry name" value="TFP11/STIP/Ntr1"/>
</dbReference>
<organism evidence="2">
    <name type="scientific">Aegilops tauschii</name>
    <name type="common">Tausch's goatgrass</name>
    <name type="synonym">Aegilops squarrosa</name>
    <dbReference type="NCBI Taxonomy" id="37682"/>
    <lineage>
        <taxon>Eukaryota</taxon>
        <taxon>Viridiplantae</taxon>
        <taxon>Streptophyta</taxon>
        <taxon>Embryophyta</taxon>
        <taxon>Tracheophyta</taxon>
        <taxon>Spermatophyta</taxon>
        <taxon>Magnoliopsida</taxon>
        <taxon>Liliopsida</taxon>
        <taxon>Poales</taxon>
        <taxon>Poaceae</taxon>
        <taxon>BOP clade</taxon>
        <taxon>Pooideae</taxon>
        <taxon>Triticodae</taxon>
        <taxon>Triticeae</taxon>
        <taxon>Triticinae</taxon>
        <taxon>Aegilops</taxon>
    </lineage>
</organism>
<dbReference type="GO" id="GO:0000390">
    <property type="term" value="P:spliceosomal complex disassembly"/>
    <property type="evidence" value="ECO:0007669"/>
    <property type="project" value="InterPro"/>
</dbReference>
<dbReference type="Pfam" id="PF07842">
    <property type="entry name" value="GCFC"/>
    <property type="match status" value="1"/>
</dbReference>
<dbReference type="PANTHER" id="PTHR23329">
    <property type="entry name" value="TUFTELIN-INTERACTING PROTEIN 11-RELATED"/>
    <property type="match status" value="1"/>
</dbReference>
<dbReference type="PANTHER" id="PTHR23329:SF17">
    <property type="entry name" value="G-PATCH DOMAIN-CONTAINING PROTEIN"/>
    <property type="match status" value="1"/>
</dbReference>
<feature type="domain" description="GCF C-terminal" evidence="1">
    <location>
        <begin position="242"/>
        <end position="392"/>
    </location>
</feature>
<dbReference type="AlphaFoldDB" id="R7W1Q3"/>
<dbReference type="EnsemblPlants" id="EMT13282">
    <property type="protein sequence ID" value="EMT13282"/>
    <property type="gene ID" value="F775_02731"/>
</dbReference>
<evidence type="ECO:0000313" key="2">
    <source>
        <dbReference type="EnsemblPlants" id="EMT13282"/>
    </source>
</evidence>
<dbReference type="InterPro" id="IPR022783">
    <property type="entry name" value="GCFC_dom"/>
</dbReference>
<proteinExistence type="predicted"/>
<reference evidence="2" key="1">
    <citation type="submission" date="2015-06" db="UniProtKB">
        <authorList>
            <consortium name="EnsemblPlants"/>
        </authorList>
    </citation>
    <scope>IDENTIFICATION</scope>
</reference>
<protein>
    <recommendedName>
        <fullName evidence="1">GCF C-terminal domain-containing protein</fullName>
    </recommendedName>
</protein>
<evidence type="ECO:0000259" key="1">
    <source>
        <dbReference type="Pfam" id="PF07842"/>
    </source>
</evidence>
<dbReference type="GO" id="GO:0071008">
    <property type="term" value="C:U2-type post-mRNA release spliceosomal complex"/>
    <property type="evidence" value="ECO:0007669"/>
    <property type="project" value="TreeGrafter"/>
</dbReference>